<sequence length="158" mass="17663">MPIATGATVTLISKKLFDSMHSPVLSTMDKDILTNSGSRLNVFGKTIIDIDINEYVYSNITVVADLNIVGILGIYFQRSHSCVIDITKGNIWVNGRECRLHFEGQIGCYGVSVASHVQLPLRMEVLVYRIRTTREPVPPIKEVDRILVANQEKSRLTC</sequence>
<protein>
    <submittedName>
        <fullName evidence="1">Uncharacterized protein</fullName>
    </submittedName>
</protein>
<dbReference type="EMBL" id="CAJPWZ010002387">
    <property type="protein sequence ID" value="CAG2237361.1"/>
    <property type="molecule type" value="Genomic_DNA"/>
</dbReference>
<evidence type="ECO:0000313" key="2">
    <source>
        <dbReference type="Proteomes" id="UP000683360"/>
    </source>
</evidence>
<dbReference type="Gene3D" id="2.40.70.10">
    <property type="entry name" value="Acid Proteases"/>
    <property type="match status" value="1"/>
</dbReference>
<organism evidence="1 2">
    <name type="scientific">Mytilus edulis</name>
    <name type="common">Blue mussel</name>
    <dbReference type="NCBI Taxonomy" id="6550"/>
    <lineage>
        <taxon>Eukaryota</taxon>
        <taxon>Metazoa</taxon>
        <taxon>Spiralia</taxon>
        <taxon>Lophotrochozoa</taxon>
        <taxon>Mollusca</taxon>
        <taxon>Bivalvia</taxon>
        <taxon>Autobranchia</taxon>
        <taxon>Pteriomorphia</taxon>
        <taxon>Mytilida</taxon>
        <taxon>Mytiloidea</taxon>
        <taxon>Mytilidae</taxon>
        <taxon>Mytilinae</taxon>
        <taxon>Mytilus</taxon>
    </lineage>
</organism>
<dbReference type="OrthoDB" id="6161062at2759"/>
<reference evidence="1" key="1">
    <citation type="submission" date="2021-03" db="EMBL/GenBank/DDBJ databases">
        <authorList>
            <person name="Bekaert M."/>
        </authorList>
    </citation>
    <scope>NUCLEOTIDE SEQUENCE</scope>
</reference>
<evidence type="ECO:0000313" key="1">
    <source>
        <dbReference type="EMBL" id="CAG2237361.1"/>
    </source>
</evidence>
<dbReference type="Proteomes" id="UP000683360">
    <property type="component" value="Unassembled WGS sequence"/>
</dbReference>
<dbReference type="InterPro" id="IPR021109">
    <property type="entry name" value="Peptidase_aspartic_dom_sf"/>
</dbReference>
<dbReference type="AlphaFoldDB" id="A0A8S3TV03"/>
<keyword evidence="2" id="KW-1185">Reference proteome</keyword>
<proteinExistence type="predicted"/>
<gene>
    <name evidence="1" type="ORF">MEDL_49818</name>
</gene>
<name>A0A8S3TV03_MYTED</name>
<accession>A0A8S3TV03</accession>
<dbReference type="SUPFAM" id="SSF50630">
    <property type="entry name" value="Acid proteases"/>
    <property type="match status" value="1"/>
</dbReference>
<comment type="caution">
    <text evidence="1">The sequence shown here is derived from an EMBL/GenBank/DDBJ whole genome shotgun (WGS) entry which is preliminary data.</text>
</comment>